<proteinExistence type="predicted"/>
<sequence>MSQRHANGHAFLQSWSYNVNDSEDSAIWICKQRTNSASQAAGFVGSTVGSIACGRKKQGWRSNRSRKQSLSMGLGPQSGIGVVQSYLIRVLASIRVLTFFSFSLTMGKTRKTNERWRNRLRYWTSVETSFVANYLGDDTPRLRRRSK</sequence>
<evidence type="ECO:0000313" key="1">
    <source>
        <dbReference type="EMBL" id="CAB9523713.1"/>
    </source>
</evidence>
<gene>
    <name evidence="1" type="ORF">SEMRO_1447_G273561.1</name>
</gene>
<protein>
    <submittedName>
        <fullName evidence="1">Uncharacterized protein</fullName>
    </submittedName>
</protein>
<comment type="caution">
    <text evidence="1">The sequence shown here is derived from an EMBL/GenBank/DDBJ whole genome shotgun (WGS) entry which is preliminary data.</text>
</comment>
<dbReference type="AlphaFoldDB" id="A0A9N8EN30"/>
<reference evidence="1" key="1">
    <citation type="submission" date="2020-06" db="EMBL/GenBank/DDBJ databases">
        <authorList>
            <consortium name="Plant Systems Biology data submission"/>
        </authorList>
    </citation>
    <scope>NUCLEOTIDE SEQUENCE</scope>
    <source>
        <strain evidence="1">D6</strain>
    </source>
</reference>
<dbReference type="Proteomes" id="UP001153069">
    <property type="component" value="Unassembled WGS sequence"/>
</dbReference>
<keyword evidence="2" id="KW-1185">Reference proteome</keyword>
<evidence type="ECO:0000313" key="2">
    <source>
        <dbReference type="Proteomes" id="UP001153069"/>
    </source>
</evidence>
<name>A0A9N8EN30_9STRA</name>
<dbReference type="EMBL" id="CAICTM010001445">
    <property type="protein sequence ID" value="CAB9523713.1"/>
    <property type="molecule type" value="Genomic_DNA"/>
</dbReference>
<organism evidence="1 2">
    <name type="scientific">Seminavis robusta</name>
    <dbReference type="NCBI Taxonomy" id="568900"/>
    <lineage>
        <taxon>Eukaryota</taxon>
        <taxon>Sar</taxon>
        <taxon>Stramenopiles</taxon>
        <taxon>Ochrophyta</taxon>
        <taxon>Bacillariophyta</taxon>
        <taxon>Bacillariophyceae</taxon>
        <taxon>Bacillariophycidae</taxon>
        <taxon>Naviculales</taxon>
        <taxon>Naviculaceae</taxon>
        <taxon>Seminavis</taxon>
    </lineage>
</organism>
<accession>A0A9N8EN30</accession>